<gene>
    <name evidence="10" type="ORF">F8M41_022892</name>
</gene>
<evidence type="ECO:0000256" key="7">
    <source>
        <dbReference type="ARBA" id="ARBA00023136"/>
    </source>
</evidence>
<proteinExistence type="inferred from homology"/>
<evidence type="ECO:0000256" key="1">
    <source>
        <dbReference type="ARBA" id="ARBA00004651"/>
    </source>
</evidence>
<keyword evidence="3 9" id="KW-1003">Cell membrane</keyword>
<dbReference type="PANTHER" id="PTHR22914:SF9">
    <property type="entry name" value="CHITIN SYNTHASE 1"/>
    <property type="match status" value="1"/>
</dbReference>
<dbReference type="PANTHER" id="PTHR22914">
    <property type="entry name" value="CHITIN SYNTHASE"/>
    <property type="match status" value="1"/>
</dbReference>
<comment type="function">
    <text evidence="9">Polymerizes chitin, a structural polymer of the cell wall and septum, by transferring the sugar moiety of UDP-GlcNAc to the non-reducing end of the growing chitin polymer.</text>
</comment>
<keyword evidence="6" id="KW-0812">Transmembrane</keyword>
<dbReference type="GO" id="GO:0004100">
    <property type="term" value="F:chitin synthase activity"/>
    <property type="evidence" value="ECO:0007669"/>
    <property type="project" value="UniProtKB-EC"/>
</dbReference>
<comment type="subcellular location">
    <subcellularLocation>
        <location evidence="1 9">Cell membrane</location>
        <topology evidence="1 9">Multi-pass membrane protein</topology>
    </subcellularLocation>
</comment>
<dbReference type="AlphaFoldDB" id="A0A8H4EHQ6"/>
<dbReference type="GO" id="GO:0005886">
    <property type="term" value="C:plasma membrane"/>
    <property type="evidence" value="ECO:0007669"/>
    <property type="project" value="UniProtKB-SubCell"/>
</dbReference>
<evidence type="ECO:0000313" key="11">
    <source>
        <dbReference type="Proteomes" id="UP000439903"/>
    </source>
</evidence>
<dbReference type="EMBL" id="WTPW01000726">
    <property type="protein sequence ID" value="KAF0485000.1"/>
    <property type="molecule type" value="Genomic_DNA"/>
</dbReference>
<evidence type="ECO:0000256" key="5">
    <source>
        <dbReference type="ARBA" id="ARBA00022679"/>
    </source>
</evidence>
<accession>A0A8H4EHQ6</accession>
<comment type="similarity">
    <text evidence="9">Belongs to the chitin synthase family.</text>
</comment>
<dbReference type="Pfam" id="PF01644">
    <property type="entry name" value="Chitin_synth_1"/>
    <property type="match status" value="1"/>
</dbReference>
<evidence type="ECO:0000256" key="9">
    <source>
        <dbReference type="RuleBase" id="RU366040"/>
    </source>
</evidence>
<dbReference type="EC" id="2.4.1.16" evidence="2 9"/>
<dbReference type="GO" id="GO:0071555">
    <property type="term" value="P:cell wall organization"/>
    <property type="evidence" value="ECO:0007669"/>
    <property type="project" value="UniProtKB-KW"/>
</dbReference>
<sequence>MKDRRWIKLLNLIIGTQIFEHEISNILNKLLESLFGYISSLSEYFSAYRYYALRNSSDSTNNTKDTSNNDNILTINDYFAKNNSICFELILKHNFSWLLHYESLSQVKIDVPKNLSEMI</sequence>
<organism evidence="10 11">
    <name type="scientific">Gigaspora margarita</name>
    <dbReference type="NCBI Taxonomy" id="4874"/>
    <lineage>
        <taxon>Eukaryota</taxon>
        <taxon>Fungi</taxon>
        <taxon>Fungi incertae sedis</taxon>
        <taxon>Mucoromycota</taxon>
        <taxon>Glomeromycotina</taxon>
        <taxon>Glomeromycetes</taxon>
        <taxon>Diversisporales</taxon>
        <taxon>Gigasporaceae</taxon>
        <taxon>Gigaspora</taxon>
    </lineage>
</organism>
<keyword evidence="8 9" id="KW-0961">Cell wall biogenesis/degradation</keyword>
<keyword evidence="4 9" id="KW-0328">Glycosyltransferase</keyword>
<evidence type="ECO:0000313" key="10">
    <source>
        <dbReference type="EMBL" id="KAF0485000.1"/>
    </source>
</evidence>
<evidence type="ECO:0000256" key="6">
    <source>
        <dbReference type="ARBA" id="ARBA00022692"/>
    </source>
</evidence>
<name>A0A8H4EHQ6_GIGMA</name>
<dbReference type="GO" id="GO:0006031">
    <property type="term" value="P:chitin biosynthetic process"/>
    <property type="evidence" value="ECO:0007669"/>
    <property type="project" value="TreeGrafter"/>
</dbReference>
<evidence type="ECO:0000256" key="4">
    <source>
        <dbReference type="ARBA" id="ARBA00022676"/>
    </source>
</evidence>
<keyword evidence="5 9" id="KW-0808">Transferase</keyword>
<evidence type="ECO:0000256" key="8">
    <source>
        <dbReference type="ARBA" id="ARBA00023316"/>
    </source>
</evidence>
<dbReference type="Proteomes" id="UP000439903">
    <property type="component" value="Unassembled WGS sequence"/>
</dbReference>
<dbReference type="GO" id="GO:0030428">
    <property type="term" value="C:cell septum"/>
    <property type="evidence" value="ECO:0007669"/>
    <property type="project" value="TreeGrafter"/>
</dbReference>
<keyword evidence="7" id="KW-0472">Membrane</keyword>
<comment type="caution">
    <text evidence="10">The sequence shown here is derived from an EMBL/GenBank/DDBJ whole genome shotgun (WGS) entry which is preliminary data.</text>
</comment>
<dbReference type="OrthoDB" id="2438692at2759"/>
<protein>
    <recommendedName>
        <fullName evidence="2 9">Chitin synthase</fullName>
        <ecNumber evidence="2 9">2.4.1.16</ecNumber>
    </recommendedName>
</protein>
<comment type="catalytic activity">
    <reaction evidence="9">
        <text>[(1-&gt;4)-N-acetyl-beta-D-glucosaminyl](n) + UDP-N-acetyl-alpha-D-glucosamine = [(1-&gt;4)-N-acetyl-beta-D-glucosaminyl](n+1) + UDP + H(+)</text>
        <dbReference type="Rhea" id="RHEA:16637"/>
        <dbReference type="Rhea" id="RHEA-COMP:9593"/>
        <dbReference type="Rhea" id="RHEA-COMP:9595"/>
        <dbReference type="ChEBI" id="CHEBI:15378"/>
        <dbReference type="ChEBI" id="CHEBI:17029"/>
        <dbReference type="ChEBI" id="CHEBI:57705"/>
        <dbReference type="ChEBI" id="CHEBI:58223"/>
        <dbReference type="EC" id="2.4.1.16"/>
    </reaction>
</comment>
<reference evidence="10 11" key="1">
    <citation type="journal article" date="2019" name="Environ. Microbiol.">
        <title>At the nexus of three kingdoms: the genome of the mycorrhizal fungus Gigaspora margarita provides insights into plant, endobacterial and fungal interactions.</title>
        <authorList>
            <person name="Venice F."/>
            <person name="Ghignone S."/>
            <person name="Salvioli di Fossalunga A."/>
            <person name="Amselem J."/>
            <person name="Novero M."/>
            <person name="Xianan X."/>
            <person name="Sedzielewska Toro K."/>
            <person name="Morin E."/>
            <person name="Lipzen A."/>
            <person name="Grigoriev I.V."/>
            <person name="Henrissat B."/>
            <person name="Martin F.M."/>
            <person name="Bonfante P."/>
        </authorList>
    </citation>
    <scope>NUCLEOTIDE SEQUENCE [LARGE SCALE GENOMIC DNA]</scope>
    <source>
        <strain evidence="10 11">BEG34</strain>
    </source>
</reference>
<evidence type="ECO:0000256" key="3">
    <source>
        <dbReference type="ARBA" id="ARBA00022475"/>
    </source>
</evidence>
<dbReference type="InterPro" id="IPR004835">
    <property type="entry name" value="Chitin_synth"/>
</dbReference>
<keyword evidence="11" id="KW-1185">Reference proteome</keyword>
<evidence type="ECO:0000256" key="2">
    <source>
        <dbReference type="ARBA" id="ARBA00012543"/>
    </source>
</evidence>